<dbReference type="EMBL" id="BSNI01000002">
    <property type="protein sequence ID" value="GLQ17389.1"/>
    <property type="molecule type" value="Genomic_DNA"/>
</dbReference>
<dbReference type="NCBIfam" id="TIGR00369">
    <property type="entry name" value="unchar_dom_1"/>
    <property type="match status" value="1"/>
</dbReference>
<dbReference type="SUPFAM" id="SSF54637">
    <property type="entry name" value="Thioesterase/thiol ester dehydrase-isomerase"/>
    <property type="match status" value="1"/>
</dbReference>
<dbReference type="PANTHER" id="PTHR42856:SF1">
    <property type="entry name" value="ACYL-COENZYME A THIOESTERASE PAAI"/>
    <property type="match status" value="1"/>
</dbReference>
<evidence type="ECO:0000313" key="4">
    <source>
        <dbReference type="Proteomes" id="UP001161405"/>
    </source>
</evidence>
<comment type="caution">
    <text evidence="3">The sequence shown here is derived from an EMBL/GenBank/DDBJ whole genome shotgun (WGS) entry which is preliminary data.</text>
</comment>
<dbReference type="InterPro" id="IPR003736">
    <property type="entry name" value="PAAI_dom"/>
</dbReference>
<dbReference type="InterPro" id="IPR029069">
    <property type="entry name" value="HotDog_dom_sf"/>
</dbReference>
<evidence type="ECO:0000256" key="1">
    <source>
        <dbReference type="ARBA" id="ARBA00022801"/>
    </source>
</evidence>
<dbReference type="InterPro" id="IPR006683">
    <property type="entry name" value="Thioestr_dom"/>
</dbReference>
<keyword evidence="1" id="KW-0378">Hydrolase</keyword>
<dbReference type="RefSeq" id="WP_284363516.1">
    <property type="nucleotide sequence ID" value="NZ_BSNI01000002.1"/>
</dbReference>
<gene>
    <name evidence="3" type="primary">paaD_2</name>
    <name evidence="3" type="ORF">GCM10007879_16380</name>
</gene>
<keyword evidence="4" id="KW-1185">Reference proteome</keyword>
<dbReference type="Gene3D" id="3.10.129.10">
    <property type="entry name" value="Hotdog Thioesterase"/>
    <property type="match status" value="1"/>
</dbReference>
<evidence type="ECO:0000313" key="3">
    <source>
        <dbReference type="EMBL" id="GLQ17389.1"/>
    </source>
</evidence>
<dbReference type="InterPro" id="IPR011973">
    <property type="entry name" value="PaaD"/>
</dbReference>
<dbReference type="CDD" id="cd03443">
    <property type="entry name" value="PaaI_thioesterase"/>
    <property type="match status" value="1"/>
</dbReference>
<dbReference type="Proteomes" id="UP001161405">
    <property type="component" value="Unassembled WGS sequence"/>
</dbReference>
<dbReference type="NCBIfam" id="TIGR02286">
    <property type="entry name" value="PaaD"/>
    <property type="match status" value="1"/>
</dbReference>
<name>A0ABQ5UQ68_9HYPH</name>
<reference evidence="3" key="2">
    <citation type="submission" date="2023-01" db="EMBL/GenBank/DDBJ databases">
        <title>Draft genome sequence of Maritalea porphyrae strain NBRC 107169.</title>
        <authorList>
            <person name="Sun Q."/>
            <person name="Mori K."/>
        </authorList>
    </citation>
    <scope>NUCLEOTIDE SEQUENCE</scope>
    <source>
        <strain evidence="3">NBRC 107169</strain>
    </source>
</reference>
<dbReference type="Pfam" id="PF03061">
    <property type="entry name" value="4HBT"/>
    <property type="match status" value="1"/>
</dbReference>
<sequence length="145" mass="15714">MMTPLERAQKSAQAMWDNDSASQRVGMKLVEVGVGSAVLSMIIDDQHLNGHKICHGGYIFMLADSAFAFACNSYNQLAVAYQNSITYSAPGKKGDVLTAKAVEVSKSGRSGIYDVTITNQNDEALAHFRGHSRTIKGTHFTENEA</sequence>
<proteinExistence type="predicted"/>
<organism evidence="3 4">
    <name type="scientific">Maritalea porphyrae</name>
    <dbReference type="NCBI Taxonomy" id="880732"/>
    <lineage>
        <taxon>Bacteria</taxon>
        <taxon>Pseudomonadati</taxon>
        <taxon>Pseudomonadota</taxon>
        <taxon>Alphaproteobacteria</taxon>
        <taxon>Hyphomicrobiales</taxon>
        <taxon>Devosiaceae</taxon>
        <taxon>Maritalea</taxon>
    </lineage>
</organism>
<reference evidence="3" key="1">
    <citation type="journal article" date="2014" name="Int. J. Syst. Evol. Microbiol.">
        <title>Complete genome of a new Firmicutes species belonging to the dominant human colonic microbiota ('Ruminococcus bicirculans') reveals two chromosomes and a selective capacity to utilize plant glucans.</title>
        <authorList>
            <consortium name="NISC Comparative Sequencing Program"/>
            <person name="Wegmann U."/>
            <person name="Louis P."/>
            <person name="Goesmann A."/>
            <person name="Henrissat B."/>
            <person name="Duncan S.H."/>
            <person name="Flint H.J."/>
        </authorList>
    </citation>
    <scope>NUCLEOTIDE SEQUENCE</scope>
    <source>
        <strain evidence="3">NBRC 107169</strain>
    </source>
</reference>
<protein>
    <submittedName>
        <fullName evidence="3">Phenylacetic acid degradation protein PaaD</fullName>
    </submittedName>
</protein>
<feature type="domain" description="Thioesterase" evidence="2">
    <location>
        <begin position="52"/>
        <end position="123"/>
    </location>
</feature>
<accession>A0ABQ5UQ68</accession>
<dbReference type="PANTHER" id="PTHR42856">
    <property type="entry name" value="ACYL-COENZYME A THIOESTERASE PAAI"/>
    <property type="match status" value="1"/>
</dbReference>
<evidence type="ECO:0000259" key="2">
    <source>
        <dbReference type="Pfam" id="PF03061"/>
    </source>
</evidence>
<dbReference type="InterPro" id="IPR052723">
    <property type="entry name" value="Acyl-CoA_thioesterase_PaaI"/>
</dbReference>